<comment type="caution">
    <text evidence="2">The sequence shown here is derived from an EMBL/GenBank/DDBJ whole genome shotgun (WGS) entry which is preliminary data.</text>
</comment>
<reference evidence="2 3" key="1">
    <citation type="submission" date="2024-10" db="EMBL/GenBank/DDBJ databases">
        <title>The Natural Products Discovery Center: Release of the First 8490 Sequenced Strains for Exploring Actinobacteria Biosynthetic Diversity.</title>
        <authorList>
            <person name="Kalkreuter E."/>
            <person name="Kautsar S.A."/>
            <person name="Yang D."/>
            <person name="Bader C.D."/>
            <person name="Teijaro C.N."/>
            <person name="Fluegel L."/>
            <person name="Davis C.M."/>
            <person name="Simpson J.R."/>
            <person name="Lauterbach L."/>
            <person name="Steele A.D."/>
            <person name="Gui C."/>
            <person name="Meng S."/>
            <person name="Li G."/>
            <person name="Viehrig K."/>
            <person name="Ye F."/>
            <person name="Su P."/>
            <person name="Kiefer A.F."/>
            <person name="Nichols A."/>
            <person name="Cepeda A.J."/>
            <person name="Yan W."/>
            <person name="Fan B."/>
            <person name="Jiang Y."/>
            <person name="Adhikari A."/>
            <person name="Zheng C.-J."/>
            <person name="Schuster L."/>
            <person name="Cowan T.M."/>
            <person name="Smanski M.J."/>
            <person name="Chevrette M.G."/>
            <person name="De Carvalho L.P.S."/>
            <person name="Shen B."/>
        </authorList>
    </citation>
    <scope>NUCLEOTIDE SEQUENCE [LARGE SCALE GENOMIC DNA]</scope>
    <source>
        <strain evidence="2 3">NPDC048229</strain>
    </source>
</reference>
<feature type="chain" id="PRO_5046088100" evidence="1">
    <location>
        <begin position="29"/>
        <end position="392"/>
    </location>
</feature>
<dbReference type="EMBL" id="JBICZW010000013">
    <property type="protein sequence ID" value="MFG3191583.1"/>
    <property type="molecule type" value="Genomic_DNA"/>
</dbReference>
<keyword evidence="3" id="KW-1185">Reference proteome</keyword>
<dbReference type="Proteomes" id="UP001604282">
    <property type="component" value="Unassembled WGS sequence"/>
</dbReference>
<feature type="signal peptide" evidence="1">
    <location>
        <begin position="1"/>
        <end position="28"/>
    </location>
</feature>
<dbReference type="InterPro" id="IPR011043">
    <property type="entry name" value="Gal_Oxase/kelch_b-propeller"/>
</dbReference>
<sequence length="392" mass="39156">MGRRRLAAASAVLVLAATGGGLSGPAFAAPAAGEAPEAAAASAPGSGTDRYGVRFHPVGSLAGPGAASEAFDISDRGVVVGAAAVPGSTVAHAFVSDPDTDAGRLVDLTPSETRGTRAEAVNRSGTVAGTLGTVPGAGLPQPFVWRPRTGLEVLPLPPGASGAQAVDINDAGTVLVVGTDATGVGLPVGSFLWNPSTRTYRTLPATGPAGTAAPVPIARTLDERGGVAGGLVSPSGNQTWHHTATVWEPGTLTPRTLAAGGGSDTFATDRNERGLVVGWRMNTPGTAPTAVYWPDADAAPVALPGQVAFEVNDDGRIVGIRPVPGSAAFPFAAVMWEPGDGGRVRTTDLDDQGLGSYANAVNSSGKTAGFVVTPGPSAPYNAGGWWNPPRRG</sequence>
<organism evidence="2 3">
    <name type="scientific">Streptomyces omiyaensis</name>
    <dbReference type="NCBI Taxonomy" id="68247"/>
    <lineage>
        <taxon>Bacteria</taxon>
        <taxon>Bacillati</taxon>
        <taxon>Actinomycetota</taxon>
        <taxon>Actinomycetes</taxon>
        <taxon>Kitasatosporales</taxon>
        <taxon>Streptomycetaceae</taxon>
        <taxon>Streptomyces</taxon>
    </lineage>
</organism>
<protein>
    <submittedName>
        <fullName evidence="2">Uncharacterized protein</fullName>
    </submittedName>
</protein>
<evidence type="ECO:0000313" key="3">
    <source>
        <dbReference type="Proteomes" id="UP001604282"/>
    </source>
</evidence>
<dbReference type="RefSeq" id="WP_392883456.1">
    <property type="nucleotide sequence ID" value="NZ_JBICZW010000013.1"/>
</dbReference>
<gene>
    <name evidence="2" type="ORF">ACGFYS_21890</name>
</gene>
<keyword evidence="1" id="KW-0732">Signal</keyword>
<dbReference type="SUPFAM" id="SSF50965">
    <property type="entry name" value="Galactose oxidase, central domain"/>
    <property type="match status" value="1"/>
</dbReference>
<evidence type="ECO:0000313" key="2">
    <source>
        <dbReference type="EMBL" id="MFG3191583.1"/>
    </source>
</evidence>
<evidence type="ECO:0000256" key="1">
    <source>
        <dbReference type="SAM" id="SignalP"/>
    </source>
</evidence>
<accession>A0ABW7C022</accession>
<proteinExistence type="predicted"/>
<name>A0ABW7C022_9ACTN</name>